<feature type="transmembrane region" description="Helical" evidence="7">
    <location>
        <begin position="655"/>
        <end position="677"/>
    </location>
</feature>
<keyword evidence="3 7" id="KW-0812">Transmembrane</keyword>
<feature type="region of interest" description="Disordered" evidence="6">
    <location>
        <begin position="585"/>
        <end position="608"/>
    </location>
</feature>
<sequence>MNKPPRMNQKPASVASRLIQFRIGLSLIGLILFAAAWPFSQRLELDRSITAMFSPTDPTLVEYQTLQNSFGGNAVAIMVYPDADLMSNEGLRRSAAIESEVRKIPGVDGVLSPSTLNAAVEKVRPSGFFRSESDVPGLARRDDLVARGIEHLFEGYTHSDNHHLAAVVVMLSPKHPPEAIESLQAIANKLPEQFEAIAEPGVVVGEPVLIHDGFNLIERDGRKLTTVTLILLSIVVLVTLMDLRFVALTGLVVVWSIVVTEATLVLLGLQQSLVSTIMPAIITVIAVAAVLHLGTKFQDAKAKGLSRYDATRRSFSLLIVPILWTCLTDAAGFAALGSSRILPVRQFGAMIAIASIAVFIAIVLFAGVTMMLPELSFGKSLHRMQRRMTRSVSRRCTKIAAAFVSRRKIAVTFALALLGVSVVGTWQAQPETSFLNNFRSDSAIVLAYDKVEQQFGGAGVWDVLLPAPPQLSRDYLKQVLMIEKDLRGIDLDGTKLTKVLSMADAEYVVGKAPLLKFAPPSLRMTGMRATMPEFVDALLNSAETQPRRLRIMLRSEEHLPAEAKTRLIAEVQRIVEEHTQSDAWKTTFTPTAESGSTEAGSSESRPAGSQPIVTGYYVMMSRLVSQLVGDQWRCLGFAGVLVWLLLWIATRSIRLATAALLPNLLPAFVVLATVGWIGGKINMGAAMIAAVSIGLTIDGSVHLLAIYRRYRKHRHPITVAVTHAAGRVGVPILLATCALVFGFSILSTSEFIPTATFGTLVAATLLLGTIVNLTLLPACIALIDRNEAH</sequence>
<evidence type="ECO:0000313" key="10">
    <source>
        <dbReference type="Proteomes" id="UP001416858"/>
    </source>
</evidence>
<evidence type="ECO:0000256" key="7">
    <source>
        <dbReference type="SAM" id="Phobius"/>
    </source>
</evidence>
<protein>
    <recommendedName>
        <fullName evidence="8">SSD domain-containing protein</fullName>
    </recommendedName>
</protein>
<dbReference type="SUPFAM" id="SSF82866">
    <property type="entry name" value="Multidrug efflux transporter AcrB transmembrane domain"/>
    <property type="match status" value="2"/>
</dbReference>
<feature type="transmembrane region" description="Helical" evidence="7">
    <location>
        <begin position="760"/>
        <end position="783"/>
    </location>
</feature>
<feature type="domain" description="SSD" evidence="8">
    <location>
        <begin position="655"/>
        <end position="782"/>
    </location>
</feature>
<comment type="subcellular location">
    <subcellularLocation>
        <location evidence="1">Cell membrane</location>
        <topology evidence="1">Multi-pass membrane protein</topology>
    </subcellularLocation>
</comment>
<feature type="compositionally biased region" description="Low complexity" evidence="6">
    <location>
        <begin position="591"/>
        <end position="604"/>
    </location>
</feature>
<comment type="caution">
    <text evidence="9">The sequence shown here is derived from an EMBL/GenBank/DDBJ whole genome shotgun (WGS) entry which is preliminary data.</text>
</comment>
<feature type="transmembrane region" description="Helical" evidence="7">
    <location>
        <begin position="728"/>
        <end position="748"/>
    </location>
</feature>
<feature type="transmembrane region" description="Helical" evidence="7">
    <location>
        <begin position="349"/>
        <end position="377"/>
    </location>
</feature>
<proteinExistence type="predicted"/>
<gene>
    <name evidence="9" type="ORF">Rcae01_06032</name>
</gene>
<evidence type="ECO:0000256" key="3">
    <source>
        <dbReference type="ARBA" id="ARBA00022692"/>
    </source>
</evidence>
<dbReference type="RefSeq" id="WP_345688505.1">
    <property type="nucleotide sequence ID" value="NZ_BAABRO010000024.1"/>
</dbReference>
<feature type="transmembrane region" description="Helical" evidence="7">
    <location>
        <begin position="630"/>
        <end position="648"/>
    </location>
</feature>
<dbReference type="InterPro" id="IPR004869">
    <property type="entry name" value="MMPL_dom"/>
</dbReference>
<organism evidence="9 10">
    <name type="scientific">Novipirellula caenicola</name>
    <dbReference type="NCBI Taxonomy" id="1536901"/>
    <lineage>
        <taxon>Bacteria</taxon>
        <taxon>Pseudomonadati</taxon>
        <taxon>Planctomycetota</taxon>
        <taxon>Planctomycetia</taxon>
        <taxon>Pirellulales</taxon>
        <taxon>Pirellulaceae</taxon>
        <taxon>Novipirellula</taxon>
    </lineage>
</organism>
<dbReference type="Gene3D" id="1.20.1640.10">
    <property type="entry name" value="Multidrug efflux transporter AcrB transmembrane domain"/>
    <property type="match status" value="2"/>
</dbReference>
<feature type="transmembrane region" description="Helical" evidence="7">
    <location>
        <begin position="224"/>
        <end position="241"/>
    </location>
</feature>
<reference evidence="9 10" key="1">
    <citation type="submission" date="2024-02" db="EMBL/GenBank/DDBJ databases">
        <title>Rhodopirellula caenicola NBRC 110016.</title>
        <authorList>
            <person name="Ichikawa N."/>
            <person name="Katano-Makiyama Y."/>
            <person name="Hidaka K."/>
        </authorList>
    </citation>
    <scope>NUCLEOTIDE SEQUENCE [LARGE SCALE GENOMIC DNA]</scope>
    <source>
        <strain evidence="9 10">NBRC 110016</strain>
    </source>
</reference>
<keyword evidence="10" id="KW-1185">Reference proteome</keyword>
<dbReference type="Proteomes" id="UP001416858">
    <property type="component" value="Unassembled WGS sequence"/>
</dbReference>
<evidence type="ECO:0000256" key="6">
    <source>
        <dbReference type="SAM" id="MobiDB-lite"/>
    </source>
</evidence>
<feature type="transmembrane region" description="Helical" evidence="7">
    <location>
        <begin position="248"/>
        <end position="267"/>
    </location>
</feature>
<evidence type="ECO:0000256" key="4">
    <source>
        <dbReference type="ARBA" id="ARBA00022989"/>
    </source>
</evidence>
<keyword evidence="2" id="KW-1003">Cell membrane</keyword>
<feature type="transmembrane region" description="Helical" evidence="7">
    <location>
        <begin position="683"/>
        <end position="707"/>
    </location>
</feature>
<keyword evidence="4 7" id="KW-1133">Transmembrane helix</keyword>
<dbReference type="PROSITE" id="PS50156">
    <property type="entry name" value="SSD"/>
    <property type="match status" value="1"/>
</dbReference>
<evidence type="ECO:0000256" key="5">
    <source>
        <dbReference type="ARBA" id="ARBA00023136"/>
    </source>
</evidence>
<evidence type="ECO:0000259" key="8">
    <source>
        <dbReference type="PROSITE" id="PS50156"/>
    </source>
</evidence>
<dbReference type="InterPro" id="IPR050545">
    <property type="entry name" value="Mycobact_MmpL"/>
</dbReference>
<evidence type="ECO:0000256" key="2">
    <source>
        <dbReference type="ARBA" id="ARBA00022475"/>
    </source>
</evidence>
<evidence type="ECO:0000256" key="1">
    <source>
        <dbReference type="ARBA" id="ARBA00004651"/>
    </source>
</evidence>
<dbReference type="PANTHER" id="PTHR33406">
    <property type="entry name" value="MEMBRANE PROTEIN MJ1562-RELATED"/>
    <property type="match status" value="1"/>
</dbReference>
<dbReference type="PANTHER" id="PTHR33406:SF12">
    <property type="entry name" value="BLR2997 PROTEIN"/>
    <property type="match status" value="1"/>
</dbReference>
<feature type="transmembrane region" description="Helical" evidence="7">
    <location>
        <begin position="315"/>
        <end position="337"/>
    </location>
</feature>
<accession>A0ABP9VZK7</accession>
<feature type="transmembrane region" description="Helical" evidence="7">
    <location>
        <begin position="21"/>
        <end position="39"/>
    </location>
</feature>
<feature type="transmembrane region" description="Helical" evidence="7">
    <location>
        <begin position="409"/>
        <end position="428"/>
    </location>
</feature>
<dbReference type="Pfam" id="PF03176">
    <property type="entry name" value="MMPL"/>
    <property type="match status" value="2"/>
</dbReference>
<name>A0ABP9VZK7_9BACT</name>
<dbReference type="EMBL" id="BAABRO010000024">
    <property type="protein sequence ID" value="GAA5510523.1"/>
    <property type="molecule type" value="Genomic_DNA"/>
</dbReference>
<dbReference type="InterPro" id="IPR000731">
    <property type="entry name" value="SSD"/>
</dbReference>
<evidence type="ECO:0000313" key="9">
    <source>
        <dbReference type="EMBL" id="GAA5510523.1"/>
    </source>
</evidence>
<keyword evidence="5 7" id="KW-0472">Membrane</keyword>
<feature type="transmembrane region" description="Helical" evidence="7">
    <location>
        <begin position="273"/>
        <end position="294"/>
    </location>
</feature>